<feature type="transmembrane region" description="Helical" evidence="2">
    <location>
        <begin position="216"/>
        <end position="241"/>
    </location>
</feature>
<keyword evidence="4" id="KW-1185">Reference proteome</keyword>
<evidence type="ECO:0000313" key="3">
    <source>
        <dbReference type="EMBL" id="POS77340.1"/>
    </source>
</evidence>
<dbReference type="Proteomes" id="UP000094444">
    <property type="component" value="Unassembled WGS sequence"/>
</dbReference>
<comment type="caution">
    <text evidence="3">The sequence shown here is derived from an EMBL/GenBank/DDBJ whole genome shotgun (WGS) entry which is preliminary data.</text>
</comment>
<dbReference type="STRING" id="158607.A0A2P5I4A6"/>
<gene>
    <name evidence="3" type="ORF">DHEL01_v204263</name>
</gene>
<feature type="region of interest" description="Disordered" evidence="1">
    <location>
        <begin position="335"/>
        <end position="413"/>
    </location>
</feature>
<protein>
    <submittedName>
        <fullName evidence="3">Uncharacterized protein</fullName>
    </submittedName>
</protein>
<reference evidence="3" key="1">
    <citation type="submission" date="2017-09" db="EMBL/GenBank/DDBJ databases">
        <title>Polyketide synthases of a Diaporthe helianthi virulent isolate.</title>
        <authorList>
            <person name="Baroncelli R."/>
        </authorList>
    </citation>
    <scope>NUCLEOTIDE SEQUENCE [LARGE SCALE GENOMIC DNA]</scope>
    <source>
        <strain evidence="3">7/96</strain>
    </source>
</reference>
<evidence type="ECO:0000256" key="1">
    <source>
        <dbReference type="SAM" id="MobiDB-lite"/>
    </source>
</evidence>
<dbReference type="OrthoDB" id="4770059at2759"/>
<sequence>MTTITTLDYLGQPASYAIGYHGAGPLTTVFTTPDFCASLYWTDTVTPPLSSLVCMPPKFNSLYGYSFGFYSPGICPKSWTKGCEFPYDQARTDDVGSVYFGGQVLQGETVQVCCPTGYTCLTNDPYSYSKCVHTTDSSELAFALQVRWQESDLSILETNPTVPGSTYSATATATPGSMGINTNAATPFPSSGTTNAQNDSDGDPGSDSDDGLSSGAIIGIAVGVGGMGVALAVSAVAFFVWRQRKRKRETTANGTRIESMISGFGDFKASPTSDGGFVPDDKAELDSKARASTIALSEAPGERDAIEMPPLHIAATELEVPHFVAELPGSLPAGYDEGRIGSGRASGIDAPRSPLSTAEASQRESGALGQMGQWERRSMARSHSHLRPISRSSTSSSSTQSAPTIEDFRPSPI</sequence>
<dbReference type="PANTHER" id="PTHR16861:SF4">
    <property type="entry name" value="SH3 DOMAIN PROTEIN (AFU_ORTHOLOGUE AFUA_1G13610)"/>
    <property type="match status" value="1"/>
</dbReference>
<feature type="region of interest" description="Disordered" evidence="1">
    <location>
        <begin position="164"/>
        <end position="210"/>
    </location>
</feature>
<dbReference type="AlphaFoldDB" id="A0A2P5I4A6"/>
<proteinExistence type="predicted"/>
<feature type="compositionally biased region" description="Acidic residues" evidence="1">
    <location>
        <begin position="200"/>
        <end position="210"/>
    </location>
</feature>
<feature type="compositionally biased region" description="Polar residues" evidence="1">
    <location>
        <begin position="354"/>
        <end position="364"/>
    </location>
</feature>
<keyword evidence="2" id="KW-0472">Membrane</keyword>
<organism evidence="3 4">
    <name type="scientific">Diaporthe helianthi</name>
    <dbReference type="NCBI Taxonomy" id="158607"/>
    <lineage>
        <taxon>Eukaryota</taxon>
        <taxon>Fungi</taxon>
        <taxon>Dikarya</taxon>
        <taxon>Ascomycota</taxon>
        <taxon>Pezizomycotina</taxon>
        <taxon>Sordariomycetes</taxon>
        <taxon>Sordariomycetidae</taxon>
        <taxon>Diaporthales</taxon>
        <taxon>Diaporthaceae</taxon>
        <taxon>Diaporthe</taxon>
    </lineage>
</organism>
<feature type="compositionally biased region" description="Basic residues" evidence="1">
    <location>
        <begin position="379"/>
        <end position="388"/>
    </location>
</feature>
<name>A0A2P5I4A6_DIAHE</name>
<accession>A0A2P5I4A6</accession>
<evidence type="ECO:0000256" key="2">
    <source>
        <dbReference type="SAM" id="Phobius"/>
    </source>
</evidence>
<keyword evidence="2" id="KW-0812">Transmembrane</keyword>
<feature type="compositionally biased region" description="Low complexity" evidence="1">
    <location>
        <begin position="390"/>
        <end position="401"/>
    </location>
</feature>
<evidence type="ECO:0000313" key="4">
    <source>
        <dbReference type="Proteomes" id="UP000094444"/>
    </source>
</evidence>
<dbReference type="EMBL" id="MAVT02000278">
    <property type="protein sequence ID" value="POS77340.1"/>
    <property type="molecule type" value="Genomic_DNA"/>
</dbReference>
<keyword evidence="2" id="KW-1133">Transmembrane helix</keyword>
<dbReference type="PANTHER" id="PTHR16861">
    <property type="entry name" value="GLYCOPROTEIN 38"/>
    <property type="match status" value="1"/>
</dbReference>
<dbReference type="InParanoid" id="A0A2P5I4A6"/>
<feature type="compositionally biased region" description="Polar residues" evidence="1">
    <location>
        <begin position="164"/>
        <end position="198"/>
    </location>
</feature>